<dbReference type="EMBL" id="FMCT01000005">
    <property type="protein sequence ID" value="SCF13353.1"/>
    <property type="molecule type" value="Genomic_DNA"/>
</dbReference>
<dbReference type="RefSeq" id="WP_141723757.1">
    <property type="nucleotide sequence ID" value="NZ_FMCT01000005.1"/>
</dbReference>
<dbReference type="STRING" id="47853.TK50_22870"/>
<sequence>MREGSNRSRWTRRTAAVGGVTLSALVLGQLALTGPVAAVPGLSLRTATGPSNSVAKSQAATCPAGTTVIGGGGAVTGSGLGQVGMDIMRPLVGGSAFSVTGREDGNGVAGNWAVTASAVCAPAPSGLVTVSGSSAPSLGTTNWFEKSCPAGKHAIGVGGAVVGASNSEVILEDLRIQQSSVVVAGAEDDTGFAGTWWLDATAICADPLPGEQRVVDDSAYSSASVQSVVATCPAGTRVHGVGGEIVGGEGQVRLTEMRATSSTTVTVRAMEDENGFSSNWKVRAYAVCAN</sequence>
<proteinExistence type="predicted"/>
<gene>
    <name evidence="1" type="ORF">GA0070563_105236</name>
</gene>
<organism evidence="1 2">
    <name type="scientific">Micromonospora carbonacea</name>
    <dbReference type="NCBI Taxonomy" id="47853"/>
    <lineage>
        <taxon>Bacteria</taxon>
        <taxon>Bacillati</taxon>
        <taxon>Actinomycetota</taxon>
        <taxon>Actinomycetes</taxon>
        <taxon>Micromonosporales</taxon>
        <taxon>Micromonosporaceae</taxon>
        <taxon>Micromonospora</taxon>
    </lineage>
</organism>
<accession>A0A1C4XY00</accession>
<reference evidence="2" key="1">
    <citation type="submission" date="2016-06" db="EMBL/GenBank/DDBJ databases">
        <authorList>
            <person name="Varghese N."/>
            <person name="Submissions Spin"/>
        </authorList>
    </citation>
    <scope>NUCLEOTIDE SEQUENCE [LARGE SCALE GENOMIC DNA]</scope>
    <source>
        <strain evidence="2">DSM 43168</strain>
    </source>
</reference>
<dbReference type="Proteomes" id="UP000183585">
    <property type="component" value="Unassembled WGS sequence"/>
</dbReference>
<name>A0A1C4XY00_9ACTN</name>
<dbReference type="AlphaFoldDB" id="A0A1C4XY00"/>
<evidence type="ECO:0000313" key="1">
    <source>
        <dbReference type="EMBL" id="SCF13353.1"/>
    </source>
</evidence>
<evidence type="ECO:0000313" key="2">
    <source>
        <dbReference type="Proteomes" id="UP000183585"/>
    </source>
</evidence>
<keyword evidence="2" id="KW-1185">Reference proteome</keyword>
<protein>
    <submittedName>
        <fullName evidence="1">Uncharacterized protein</fullName>
    </submittedName>
</protein>